<name>A0A7J7LTG0_9MAGN</name>
<evidence type="ECO:0000256" key="6">
    <source>
        <dbReference type="ARBA" id="ARBA00022842"/>
    </source>
</evidence>
<protein>
    <recommendedName>
        <fullName evidence="8">3'-5' exonuclease</fullName>
    </recommendedName>
    <alternativeName>
        <fullName evidence="9">Werner Syndrome-like exonuclease</fullName>
    </alternativeName>
</protein>
<dbReference type="CDD" id="cd06141">
    <property type="entry name" value="WRN_exo"/>
    <property type="match status" value="1"/>
</dbReference>
<evidence type="ECO:0000256" key="4">
    <source>
        <dbReference type="ARBA" id="ARBA00022801"/>
    </source>
</evidence>
<evidence type="ECO:0000256" key="5">
    <source>
        <dbReference type="ARBA" id="ARBA00022839"/>
    </source>
</evidence>
<dbReference type="GO" id="GO:0008408">
    <property type="term" value="F:3'-5' exonuclease activity"/>
    <property type="evidence" value="ECO:0007669"/>
    <property type="project" value="InterPro"/>
</dbReference>
<dbReference type="GO" id="GO:0006139">
    <property type="term" value="P:nucleobase-containing compound metabolic process"/>
    <property type="evidence" value="ECO:0007669"/>
    <property type="project" value="InterPro"/>
</dbReference>
<evidence type="ECO:0000313" key="11">
    <source>
        <dbReference type="EMBL" id="KAF6145810.1"/>
    </source>
</evidence>
<keyword evidence="5" id="KW-0269">Exonuclease</keyword>
<gene>
    <name evidence="11" type="ORF">GIB67_028805</name>
</gene>
<dbReference type="FunFam" id="3.30.420.10:FF:000114">
    <property type="entry name" value="Werner Syndrome-like exonuclease"/>
    <property type="match status" value="1"/>
</dbReference>
<reference evidence="11 12" key="1">
    <citation type="journal article" date="2020" name="IScience">
        <title>Genome Sequencing of the Endangered Kingdonia uniflora (Circaeasteraceae, Ranunculales) Reveals Potential Mechanisms of Evolutionary Specialization.</title>
        <authorList>
            <person name="Sun Y."/>
            <person name="Deng T."/>
            <person name="Zhang A."/>
            <person name="Moore M.J."/>
            <person name="Landis J.B."/>
            <person name="Lin N."/>
            <person name="Zhang H."/>
            <person name="Zhang X."/>
            <person name="Huang J."/>
            <person name="Zhang X."/>
            <person name="Sun H."/>
            <person name="Wang H."/>
        </authorList>
    </citation>
    <scope>NUCLEOTIDE SEQUENCE [LARGE SCALE GENOMIC DNA]</scope>
    <source>
        <strain evidence="11">TB1705</strain>
        <tissue evidence="11">Leaf</tissue>
    </source>
</reference>
<dbReference type="InterPro" id="IPR051132">
    <property type="entry name" value="3-5_Exonuclease_domain"/>
</dbReference>
<dbReference type="Gene3D" id="3.30.420.10">
    <property type="entry name" value="Ribonuclease H-like superfamily/Ribonuclease H"/>
    <property type="match status" value="1"/>
</dbReference>
<evidence type="ECO:0000313" key="12">
    <source>
        <dbReference type="Proteomes" id="UP000541444"/>
    </source>
</evidence>
<keyword evidence="12" id="KW-1185">Reference proteome</keyword>
<keyword evidence="7" id="KW-0539">Nucleus</keyword>
<keyword evidence="4" id="KW-0378">Hydrolase</keyword>
<evidence type="ECO:0000256" key="2">
    <source>
        <dbReference type="ARBA" id="ARBA00022722"/>
    </source>
</evidence>
<dbReference type="GO" id="GO:0005634">
    <property type="term" value="C:nucleus"/>
    <property type="evidence" value="ECO:0007669"/>
    <property type="project" value="UniProtKB-SubCell"/>
</dbReference>
<evidence type="ECO:0000259" key="10">
    <source>
        <dbReference type="SMART" id="SM00474"/>
    </source>
</evidence>
<dbReference type="SMART" id="SM00474">
    <property type="entry name" value="35EXOc"/>
    <property type="match status" value="1"/>
</dbReference>
<dbReference type="InterPro" id="IPR002562">
    <property type="entry name" value="3'-5'_exonuclease_dom"/>
</dbReference>
<evidence type="ECO:0000256" key="7">
    <source>
        <dbReference type="ARBA" id="ARBA00023242"/>
    </source>
</evidence>
<dbReference type="PANTHER" id="PTHR13620">
    <property type="entry name" value="3-5 EXONUCLEASE"/>
    <property type="match status" value="1"/>
</dbReference>
<dbReference type="Pfam" id="PF01612">
    <property type="entry name" value="DNA_pol_A_exo1"/>
    <property type="match status" value="1"/>
</dbReference>
<evidence type="ECO:0000256" key="1">
    <source>
        <dbReference type="ARBA" id="ARBA00004123"/>
    </source>
</evidence>
<comment type="caution">
    <text evidence="11">The sequence shown here is derived from an EMBL/GenBank/DDBJ whole genome shotgun (WGS) entry which is preliminary data.</text>
</comment>
<dbReference type="PANTHER" id="PTHR13620:SF109">
    <property type="entry name" value="3'-5' EXONUCLEASE"/>
    <property type="match status" value="1"/>
</dbReference>
<sequence>MNSIPDWDQPISQEELKEIEAAFETALSSIKRRKHYKDDGDNDNNNAVRSKTIGRRLPNWGIRQCSAVSSDNVRRIGVSNCEFDVDRSIWRSNTFSRSYPRNQVKQKLRYPALKFEGRIVYSRTVAEVEKATTELLEFTRADKKNMDRYILGFDIEWKPTFKRGETSRKAAVMQICGNTGHCYVMHIIHSGIPPILQSLLENPAYVKVGVCIANDAVKVMKDYGVCVKPLEDLSGLANQNLPGTPKKWSLASLTEALTCKELEKPNKIRLGNWEASELSREKLKYAATDAFASWHLYMVLKSFQDPSNKENVQQVTDLQSK</sequence>
<dbReference type="SUPFAM" id="SSF53098">
    <property type="entry name" value="Ribonuclease H-like"/>
    <property type="match status" value="1"/>
</dbReference>
<keyword evidence="3" id="KW-0479">Metal-binding</keyword>
<dbReference type="Proteomes" id="UP000541444">
    <property type="component" value="Unassembled WGS sequence"/>
</dbReference>
<evidence type="ECO:0000256" key="8">
    <source>
        <dbReference type="ARBA" id="ARBA00040531"/>
    </source>
</evidence>
<dbReference type="InterPro" id="IPR036397">
    <property type="entry name" value="RNaseH_sf"/>
</dbReference>
<dbReference type="AlphaFoldDB" id="A0A7J7LTG0"/>
<dbReference type="GO" id="GO:0003676">
    <property type="term" value="F:nucleic acid binding"/>
    <property type="evidence" value="ECO:0007669"/>
    <property type="project" value="InterPro"/>
</dbReference>
<comment type="subcellular location">
    <subcellularLocation>
        <location evidence="1">Nucleus</location>
    </subcellularLocation>
</comment>
<dbReference type="EMBL" id="JACGCM010002027">
    <property type="protein sequence ID" value="KAF6145810.1"/>
    <property type="molecule type" value="Genomic_DNA"/>
</dbReference>
<dbReference type="GO" id="GO:0046872">
    <property type="term" value="F:metal ion binding"/>
    <property type="evidence" value="ECO:0007669"/>
    <property type="project" value="UniProtKB-KW"/>
</dbReference>
<organism evidence="11 12">
    <name type="scientific">Kingdonia uniflora</name>
    <dbReference type="NCBI Taxonomy" id="39325"/>
    <lineage>
        <taxon>Eukaryota</taxon>
        <taxon>Viridiplantae</taxon>
        <taxon>Streptophyta</taxon>
        <taxon>Embryophyta</taxon>
        <taxon>Tracheophyta</taxon>
        <taxon>Spermatophyta</taxon>
        <taxon>Magnoliopsida</taxon>
        <taxon>Ranunculales</taxon>
        <taxon>Circaeasteraceae</taxon>
        <taxon>Kingdonia</taxon>
    </lineage>
</organism>
<proteinExistence type="predicted"/>
<dbReference type="InterPro" id="IPR012337">
    <property type="entry name" value="RNaseH-like_sf"/>
</dbReference>
<evidence type="ECO:0000256" key="3">
    <source>
        <dbReference type="ARBA" id="ARBA00022723"/>
    </source>
</evidence>
<accession>A0A7J7LTG0</accession>
<feature type="domain" description="3'-5' exonuclease" evidence="10">
    <location>
        <begin position="123"/>
        <end position="305"/>
    </location>
</feature>
<dbReference type="OrthoDB" id="1920326at2759"/>
<keyword evidence="2" id="KW-0540">Nuclease</keyword>
<evidence type="ECO:0000256" key="9">
    <source>
        <dbReference type="ARBA" id="ARBA00042761"/>
    </source>
</evidence>
<keyword evidence="6" id="KW-0460">Magnesium</keyword>